<proteinExistence type="predicted"/>
<reference evidence="2 3" key="1">
    <citation type="submission" date="2015-10" db="EMBL/GenBank/DDBJ databases">
        <authorList>
            <person name="Gilbert D.G."/>
        </authorList>
    </citation>
    <scope>NUCLEOTIDE SEQUENCE [LARGE SCALE GENOMIC DNA]</scope>
    <source>
        <strain evidence="2 3">NRRL B-16712</strain>
    </source>
</reference>
<dbReference type="InterPro" id="IPR013517">
    <property type="entry name" value="FG-GAP"/>
</dbReference>
<keyword evidence="1" id="KW-0732">Signal</keyword>
<dbReference type="PANTHER" id="PTHR44103:SF1">
    <property type="entry name" value="PROPROTEIN CONVERTASE P"/>
    <property type="match status" value="1"/>
</dbReference>
<dbReference type="InterPro" id="IPR028994">
    <property type="entry name" value="Integrin_alpha_N"/>
</dbReference>
<keyword evidence="3" id="KW-1185">Reference proteome</keyword>
<name>A0A101JEG9_9ACTN</name>
<protein>
    <recommendedName>
        <fullName evidence="4">ATP/GTP-binding protein</fullName>
    </recommendedName>
</protein>
<accession>A0A101JEG9</accession>
<evidence type="ECO:0008006" key="4">
    <source>
        <dbReference type="Google" id="ProtNLM"/>
    </source>
</evidence>
<sequence length="116" mass="12211">MGIGWNDATAICAADVSGDGRVDVLARFPDGNLYVYPHMGGTGTSTFGERYQVGVGWNDATAISVADLNGDGHVDILARFPDGNLYVYPNTGKTGTSTFGERYQVGTGWNDATAIT</sequence>
<dbReference type="Pfam" id="PF13517">
    <property type="entry name" value="FG-GAP_3"/>
    <property type="match status" value="1"/>
</dbReference>
<dbReference type="PANTHER" id="PTHR44103">
    <property type="entry name" value="PROPROTEIN CONVERTASE P"/>
    <property type="match status" value="1"/>
</dbReference>
<dbReference type="Gene3D" id="2.115.10.10">
    <property type="entry name" value="Tachylectin 2"/>
    <property type="match status" value="1"/>
</dbReference>
<evidence type="ECO:0000313" key="2">
    <source>
        <dbReference type="EMBL" id="KUL25336.1"/>
    </source>
</evidence>
<organism evidence="2 3">
    <name type="scientific">Actinoplanes awajinensis subsp. mycoplanecinus</name>
    <dbReference type="NCBI Taxonomy" id="135947"/>
    <lineage>
        <taxon>Bacteria</taxon>
        <taxon>Bacillati</taxon>
        <taxon>Actinomycetota</taxon>
        <taxon>Actinomycetes</taxon>
        <taxon>Micromonosporales</taxon>
        <taxon>Micromonosporaceae</taxon>
        <taxon>Actinoplanes</taxon>
    </lineage>
</organism>
<dbReference type="Proteomes" id="UP000053244">
    <property type="component" value="Unassembled WGS sequence"/>
</dbReference>
<dbReference type="EMBL" id="LLZH01000315">
    <property type="protein sequence ID" value="KUL25336.1"/>
    <property type="molecule type" value="Genomic_DNA"/>
</dbReference>
<dbReference type="SUPFAM" id="SSF69318">
    <property type="entry name" value="Integrin alpha N-terminal domain"/>
    <property type="match status" value="1"/>
</dbReference>
<gene>
    <name evidence="2" type="ORF">ADL15_41190</name>
</gene>
<evidence type="ECO:0000313" key="3">
    <source>
        <dbReference type="Proteomes" id="UP000053244"/>
    </source>
</evidence>
<evidence type="ECO:0000256" key="1">
    <source>
        <dbReference type="ARBA" id="ARBA00022729"/>
    </source>
</evidence>
<dbReference type="AlphaFoldDB" id="A0A101JEG9"/>
<comment type="caution">
    <text evidence="2">The sequence shown here is derived from an EMBL/GenBank/DDBJ whole genome shotgun (WGS) entry which is preliminary data.</text>
</comment>